<sequence length="136" mass="15406">MLSLPVLIGMIAAGIIGGVLAVHFLGGNKQSVLNSDTEVIAHFRQDYPECGISEIYFTRDRRTAFFDLPQQGTGIVHGVGAKFLTRILKTDDIQEIRKQDETRLFVRMHDFTWPAASFSFEDKKTRDEVCDWLART</sequence>
<dbReference type="EMBL" id="QNRH01000004">
    <property type="protein sequence ID" value="RBO95162.1"/>
    <property type="molecule type" value="Genomic_DNA"/>
</dbReference>
<organism evidence="2 3">
    <name type="scientific">Pseudochrobactrum asaccharolyticum</name>
    <dbReference type="NCBI Taxonomy" id="354351"/>
    <lineage>
        <taxon>Bacteria</taxon>
        <taxon>Pseudomonadati</taxon>
        <taxon>Pseudomonadota</taxon>
        <taxon>Alphaproteobacteria</taxon>
        <taxon>Hyphomicrobiales</taxon>
        <taxon>Brucellaceae</taxon>
        <taxon>Pseudochrobactrum</taxon>
    </lineage>
</organism>
<dbReference type="RefSeq" id="WP_147245568.1">
    <property type="nucleotide sequence ID" value="NZ_JBHEEG010000001.1"/>
</dbReference>
<dbReference type="AlphaFoldDB" id="A0A366DYK4"/>
<evidence type="ECO:0008006" key="4">
    <source>
        <dbReference type="Google" id="ProtNLM"/>
    </source>
</evidence>
<proteinExistence type="predicted"/>
<accession>A0A366DYK4</accession>
<keyword evidence="1" id="KW-0812">Transmembrane</keyword>
<keyword evidence="1" id="KW-1133">Transmembrane helix</keyword>
<keyword evidence="3" id="KW-1185">Reference proteome</keyword>
<feature type="transmembrane region" description="Helical" evidence="1">
    <location>
        <begin position="6"/>
        <end position="25"/>
    </location>
</feature>
<evidence type="ECO:0000256" key="1">
    <source>
        <dbReference type="SAM" id="Phobius"/>
    </source>
</evidence>
<comment type="caution">
    <text evidence="2">The sequence shown here is derived from an EMBL/GenBank/DDBJ whole genome shotgun (WGS) entry which is preliminary data.</text>
</comment>
<dbReference type="OrthoDB" id="8445114at2"/>
<reference evidence="2 3" key="1">
    <citation type="submission" date="2018-06" db="EMBL/GenBank/DDBJ databases">
        <title>Genomic Encyclopedia of Type Strains, Phase IV (KMG-IV): sequencing the most valuable type-strain genomes for metagenomic binning, comparative biology and taxonomic classification.</title>
        <authorList>
            <person name="Goeker M."/>
        </authorList>
    </citation>
    <scope>NUCLEOTIDE SEQUENCE [LARGE SCALE GENOMIC DNA]</scope>
    <source>
        <strain evidence="2 3">DSM 25619</strain>
    </source>
</reference>
<evidence type="ECO:0000313" key="3">
    <source>
        <dbReference type="Proteomes" id="UP000252893"/>
    </source>
</evidence>
<keyword evidence="1" id="KW-0472">Membrane</keyword>
<dbReference type="Proteomes" id="UP000252893">
    <property type="component" value="Unassembled WGS sequence"/>
</dbReference>
<gene>
    <name evidence="2" type="ORF">DFR47_104531</name>
</gene>
<protein>
    <recommendedName>
        <fullName evidence="4">PH (Pleckstrin Homology) domain-containing protein</fullName>
    </recommendedName>
</protein>
<evidence type="ECO:0000313" key="2">
    <source>
        <dbReference type="EMBL" id="RBO95162.1"/>
    </source>
</evidence>
<name>A0A366DYK4_9HYPH</name>